<accession>A0A0L6U6P2</accession>
<dbReference type="AlphaFoldDB" id="A0A0L6U6P2"/>
<evidence type="ECO:0000313" key="2">
    <source>
        <dbReference type="Proteomes" id="UP000037035"/>
    </source>
</evidence>
<gene>
    <name evidence="1" type="ORF">VP01_9629g1</name>
</gene>
<dbReference type="OrthoDB" id="2273864at2759"/>
<proteinExistence type="predicted"/>
<dbReference type="Proteomes" id="UP000037035">
    <property type="component" value="Unassembled WGS sequence"/>
</dbReference>
<comment type="caution">
    <text evidence="1">The sequence shown here is derived from an EMBL/GenBank/DDBJ whole genome shotgun (WGS) entry which is preliminary data.</text>
</comment>
<name>A0A0L6U6P2_9BASI</name>
<reference evidence="1 2" key="1">
    <citation type="submission" date="2015-08" db="EMBL/GenBank/DDBJ databases">
        <title>Next Generation Sequencing and Analysis of the Genome of Puccinia sorghi L Schw, the Causal Agent of Maize Common Rust.</title>
        <authorList>
            <person name="Rochi L."/>
            <person name="Burguener G."/>
            <person name="Darino M."/>
            <person name="Turjanski A."/>
            <person name="Kreff E."/>
            <person name="Dieguez M.J."/>
            <person name="Sacco F."/>
        </authorList>
    </citation>
    <scope>NUCLEOTIDE SEQUENCE [LARGE SCALE GENOMIC DNA]</scope>
    <source>
        <strain evidence="1 2">RO10H11247</strain>
    </source>
</reference>
<feature type="non-terminal residue" evidence="1">
    <location>
        <position position="92"/>
    </location>
</feature>
<protein>
    <submittedName>
        <fullName evidence="1">Uncharacterized protein</fullName>
    </submittedName>
</protein>
<feature type="non-terminal residue" evidence="1">
    <location>
        <position position="1"/>
    </location>
</feature>
<sequence>SSSTPGITRDVKYYVNSCYDCNRNKSLNHRKYGNPIFDSSNVSPSTPAANYLLNIKQLQEQLQINLKAAIQRYKQQANKLSLQPPSFYIGDS</sequence>
<evidence type="ECO:0000313" key="1">
    <source>
        <dbReference type="EMBL" id="KNZ43997.1"/>
    </source>
</evidence>
<organism evidence="1 2">
    <name type="scientific">Puccinia sorghi</name>
    <dbReference type="NCBI Taxonomy" id="27349"/>
    <lineage>
        <taxon>Eukaryota</taxon>
        <taxon>Fungi</taxon>
        <taxon>Dikarya</taxon>
        <taxon>Basidiomycota</taxon>
        <taxon>Pucciniomycotina</taxon>
        <taxon>Pucciniomycetes</taxon>
        <taxon>Pucciniales</taxon>
        <taxon>Pucciniaceae</taxon>
        <taxon>Puccinia</taxon>
    </lineage>
</organism>
<dbReference type="EMBL" id="LAVV01015302">
    <property type="protein sequence ID" value="KNZ43997.1"/>
    <property type="molecule type" value="Genomic_DNA"/>
</dbReference>
<keyword evidence="2" id="KW-1185">Reference proteome</keyword>
<dbReference type="VEuPathDB" id="FungiDB:VP01_9629g1"/>